<protein>
    <submittedName>
        <fullName evidence="2">Uncharacterized protein</fullName>
    </submittedName>
</protein>
<dbReference type="RefSeq" id="WP_070404201.1">
    <property type="nucleotide sequence ID" value="NZ_BJVW01000012.1"/>
</dbReference>
<accession>A0A1D8UYX3</accession>
<evidence type="ECO:0000313" key="2">
    <source>
        <dbReference type="EMBL" id="AOX18757.1"/>
    </source>
</evidence>
<dbReference type="EMBL" id="CP014677">
    <property type="protein sequence ID" value="AOX18757.1"/>
    <property type="molecule type" value="Genomic_DNA"/>
</dbReference>
<feature type="compositionally biased region" description="Polar residues" evidence="1">
    <location>
        <begin position="62"/>
        <end position="72"/>
    </location>
</feature>
<geneLocation type="plasmid" evidence="3">
    <name>pkb14400_3</name>
</geneLocation>
<keyword evidence="3" id="KW-1185">Reference proteome</keyword>
<keyword evidence="2" id="KW-0614">Plasmid</keyword>
<feature type="compositionally biased region" description="Polar residues" evidence="1">
    <location>
        <begin position="22"/>
        <end position="39"/>
    </location>
</feature>
<name>A0A1D8UYX3_9PROT</name>
<reference evidence="2 3" key="1">
    <citation type="journal article" date="2016" name="Microb. Cell Fact.">
        <title>Dissection of exopolysaccharide biosynthesis in Kozakia baliensis.</title>
        <authorList>
            <person name="Brandt J.U."/>
            <person name="Jakob F."/>
            <person name="Behr J."/>
            <person name="Geissler A.J."/>
            <person name="Vogel R.F."/>
        </authorList>
    </citation>
    <scope>NUCLEOTIDE SEQUENCE [LARGE SCALE GENOMIC DNA]</scope>
    <source>
        <strain evidence="2 3">DSM 14400</strain>
        <plasmid evidence="3">Plasmid pkb14400_3</plasmid>
    </source>
</reference>
<sequence length="129" mass="14367">MTDFSRFPLIQDALMKSHPSESEPQTESKSAPAYQSFNMLSRLAKNGSSTDFNGNAEEGRQENSFVQSQPSLSPERVEQRPPDDKTKQNKGGAENTVWKQKSLQELFEFLGGANVGPSLSEPTLRDIFK</sequence>
<evidence type="ECO:0000313" key="3">
    <source>
        <dbReference type="Proteomes" id="UP000179145"/>
    </source>
</evidence>
<proteinExistence type="predicted"/>
<dbReference type="AlphaFoldDB" id="A0A1D8UYX3"/>
<organism evidence="2 3">
    <name type="scientific">Kozakia baliensis</name>
    <dbReference type="NCBI Taxonomy" id="153496"/>
    <lineage>
        <taxon>Bacteria</taxon>
        <taxon>Pseudomonadati</taxon>
        <taxon>Pseudomonadota</taxon>
        <taxon>Alphaproteobacteria</taxon>
        <taxon>Acetobacterales</taxon>
        <taxon>Acetobacteraceae</taxon>
        <taxon>Kozakia</taxon>
    </lineage>
</organism>
<feature type="region of interest" description="Disordered" evidence="1">
    <location>
        <begin position="1"/>
        <end position="97"/>
    </location>
</feature>
<dbReference type="Proteomes" id="UP000179145">
    <property type="component" value="Plasmid pKB14400_3"/>
</dbReference>
<feature type="compositionally biased region" description="Basic and acidic residues" evidence="1">
    <location>
        <begin position="75"/>
        <end position="87"/>
    </location>
</feature>
<dbReference type="KEGG" id="kba:A0U89_15745"/>
<gene>
    <name evidence="2" type="ORF">A0U89_15745</name>
</gene>
<evidence type="ECO:0000256" key="1">
    <source>
        <dbReference type="SAM" id="MobiDB-lite"/>
    </source>
</evidence>